<protein>
    <submittedName>
        <fullName evidence="2">Uncharacterized protein</fullName>
    </submittedName>
</protein>
<reference evidence="2" key="1">
    <citation type="submission" date="2020-05" db="EMBL/GenBank/DDBJ databases">
        <title>WGS assembly of Panicum virgatum.</title>
        <authorList>
            <person name="Lovell J.T."/>
            <person name="Jenkins J."/>
            <person name="Shu S."/>
            <person name="Juenger T.E."/>
            <person name="Schmutz J."/>
        </authorList>
    </citation>
    <scope>NUCLEOTIDE SEQUENCE</scope>
    <source>
        <strain evidence="2">AP13</strain>
    </source>
</reference>
<dbReference type="EMBL" id="CM029045">
    <property type="protein sequence ID" value="KAG2597812.1"/>
    <property type="molecule type" value="Genomic_DNA"/>
</dbReference>
<keyword evidence="3" id="KW-1185">Reference proteome</keyword>
<evidence type="ECO:0000313" key="3">
    <source>
        <dbReference type="Proteomes" id="UP000823388"/>
    </source>
</evidence>
<feature type="compositionally biased region" description="Polar residues" evidence="1">
    <location>
        <begin position="43"/>
        <end position="52"/>
    </location>
</feature>
<sequence length="75" mass="7872">MDASPTPADSMDAATGLRVSSSEVAPEVVQDSEMLLPPDMQSPCKSDSTKNCVGNEIRTMPTCIGKRPADSMEGV</sequence>
<gene>
    <name evidence="2" type="ORF">PVAP13_5KG309000</name>
</gene>
<dbReference type="AlphaFoldDB" id="A0A8T0SEQ5"/>
<evidence type="ECO:0000313" key="2">
    <source>
        <dbReference type="EMBL" id="KAG2597812.1"/>
    </source>
</evidence>
<evidence type="ECO:0000256" key="1">
    <source>
        <dbReference type="SAM" id="MobiDB-lite"/>
    </source>
</evidence>
<feature type="region of interest" description="Disordered" evidence="1">
    <location>
        <begin position="1"/>
        <end position="26"/>
    </location>
</feature>
<organism evidence="2 3">
    <name type="scientific">Panicum virgatum</name>
    <name type="common">Blackwell switchgrass</name>
    <dbReference type="NCBI Taxonomy" id="38727"/>
    <lineage>
        <taxon>Eukaryota</taxon>
        <taxon>Viridiplantae</taxon>
        <taxon>Streptophyta</taxon>
        <taxon>Embryophyta</taxon>
        <taxon>Tracheophyta</taxon>
        <taxon>Spermatophyta</taxon>
        <taxon>Magnoliopsida</taxon>
        <taxon>Liliopsida</taxon>
        <taxon>Poales</taxon>
        <taxon>Poaceae</taxon>
        <taxon>PACMAD clade</taxon>
        <taxon>Panicoideae</taxon>
        <taxon>Panicodae</taxon>
        <taxon>Paniceae</taxon>
        <taxon>Panicinae</taxon>
        <taxon>Panicum</taxon>
        <taxon>Panicum sect. Hiantes</taxon>
    </lineage>
</organism>
<accession>A0A8T0SEQ5</accession>
<comment type="caution">
    <text evidence="2">The sequence shown here is derived from an EMBL/GenBank/DDBJ whole genome shotgun (WGS) entry which is preliminary data.</text>
</comment>
<dbReference type="Proteomes" id="UP000823388">
    <property type="component" value="Chromosome 5K"/>
</dbReference>
<proteinExistence type="predicted"/>
<feature type="region of interest" description="Disordered" evidence="1">
    <location>
        <begin position="33"/>
        <end position="52"/>
    </location>
</feature>
<name>A0A8T0SEQ5_PANVG</name>